<sequence>MEELLSKITCKEGKIWNIDSKKLADNLCYVKKGDNTFGKFITSNVEQILTDPKIFLLRQIASEEDILYLKKQARNKLKTSTISNYYTGKLETADYRITQSFWMQDESDPVCRKIKAKITVATGLTLGSSEYLQLANYGIGGYYDTHFDYGTKKDANKADELTMTDGDRVATFLLYMSDVPIGGKTVFHRLGLAVHPSKRDALFWYNLFPDETGDARMRHIACPIALGTKWVGTFWIRARGEERSVPCDIKQMKWNLDVQ</sequence>
<dbReference type="OrthoDB" id="420380at2759"/>
<dbReference type="OMA" id="PRAIYFP"/>
<keyword evidence="6" id="KW-0408">Iron</keyword>
<dbReference type="PANTHER" id="PTHR10869">
    <property type="entry name" value="PROLYL 4-HYDROXYLASE ALPHA SUBUNIT"/>
    <property type="match status" value="1"/>
</dbReference>
<dbReference type="InterPro" id="IPR044862">
    <property type="entry name" value="Pro_4_hyd_alph_FE2OG_OXY"/>
</dbReference>
<dbReference type="GO" id="GO:0005506">
    <property type="term" value="F:iron ion binding"/>
    <property type="evidence" value="ECO:0007669"/>
    <property type="project" value="InterPro"/>
</dbReference>
<keyword evidence="5" id="KW-0560">Oxidoreductase</keyword>
<evidence type="ECO:0000313" key="8">
    <source>
        <dbReference type="EMBL" id="KII72695.1"/>
    </source>
</evidence>
<dbReference type="Pfam" id="PF13640">
    <property type="entry name" value="2OG-FeII_Oxy_3"/>
    <property type="match status" value="1"/>
</dbReference>
<dbReference type="InterPro" id="IPR045054">
    <property type="entry name" value="P4HA-like"/>
</dbReference>
<comment type="cofactor">
    <cofactor evidence="1">
        <name>L-ascorbate</name>
        <dbReference type="ChEBI" id="CHEBI:38290"/>
    </cofactor>
</comment>
<dbReference type="PROSITE" id="PS51471">
    <property type="entry name" value="FE2OG_OXY"/>
    <property type="match status" value="1"/>
</dbReference>
<comment type="caution">
    <text evidence="8">The sequence shown here is derived from an EMBL/GenBank/DDBJ whole genome shotgun (WGS) entry which is preliminary data.</text>
</comment>
<dbReference type="GO" id="GO:0005783">
    <property type="term" value="C:endoplasmic reticulum"/>
    <property type="evidence" value="ECO:0007669"/>
    <property type="project" value="TreeGrafter"/>
</dbReference>
<dbReference type="PANTHER" id="PTHR10869:SF244">
    <property type="entry name" value="PROLYL 4-HYDROXYLASE SUBUNIT ALPHA-2"/>
    <property type="match status" value="1"/>
</dbReference>
<keyword evidence="3" id="KW-0847">Vitamin C</keyword>
<reference evidence="8 9" key="1">
    <citation type="journal article" date="2014" name="Genome Biol. Evol.">
        <title>The genome of the myxosporean Thelohanellus kitauei shows adaptations to nutrient acquisition within its fish host.</title>
        <authorList>
            <person name="Yang Y."/>
            <person name="Xiong J."/>
            <person name="Zhou Z."/>
            <person name="Huo F."/>
            <person name="Miao W."/>
            <person name="Ran C."/>
            <person name="Liu Y."/>
            <person name="Zhang J."/>
            <person name="Feng J."/>
            <person name="Wang M."/>
            <person name="Wang M."/>
            <person name="Wang L."/>
            <person name="Yao B."/>
        </authorList>
    </citation>
    <scope>NUCLEOTIDE SEQUENCE [LARGE SCALE GENOMIC DNA]</scope>
    <source>
        <strain evidence="8">Wuqing</strain>
    </source>
</reference>
<keyword evidence="4" id="KW-0223">Dioxygenase</keyword>
<evidence type="ECO:0000256" key="5">
    <source>
        <dbReference type="ARBA" id="ARBA00023002"/>
    </source>
</evidence>
<keyword evidence="9" id="KW-1185">Reference proteome</keyword>
<accession>A0A0C2N8Q2</accession>
<proteinExistence type="predicted"/>
<name>A0A0C2N8Q2_THEKT</name>
<evidence type="ECO:0000259" key="7">
    <source>
        <dbReference type="PROSITE" id="PS51471"/>
    </source>
</evidence>
<feature type="domain" description="Fe2OG dioxygenase" evidence="7">
    <location>
        <begin position="128"/>
        <end position="238"/>
    </location>
</feature>
<dbReference type="AlphaFoldDB" id="A0A0C2N8Q2"/>
<dbReference type="Proteomes" id="UP000031668">
    <property type="component" value="Unassembled WGS sequence"/>
</dbReference>
<evidence type="ECO:0000256" key="6">
    <source>
        <dbReference type="ARBA" id="ARBA00023004"/>
    </source>
</evidence>
<evidence type="ECO:0000256" key="4">
    <source>
        <dbReference type="ARBA" id="ARBA00022964"/>
    </source>
</evidence>
<organism evidence="8 9">
    <name type="scientific">Thelohanellus kitauei</name>
    <name type="common">Myxosporean</name>
    <dbReference type="NCBI Taxonomy" id="669202"/>
    <lineage>
        <taxon>Eukaryota</taxon>
        <taxon>Metazoa</taxon>
        <taxon>Cnidaria</taxon>
        <taxon>Myxozoa</taxon>
        <taxon>Myxosporea</taxon>
        <taxon>Bivalvulida</taxon>
        <taxon>Platysporina</taxon>
        <taxon>Myxobolidae</taxon>
        <taxon>Thelohanellus</taxon>
    </lineage>
</organism>
<dbReference type="EMBL" id="JWZT01001146">
    <property type="protein sequence ID" value="KII72695.1"/>
    <property type="molecule type" value="Genomic_DNA"/>
</dbReference>
<dbReference type="GO" id="GO:0031418">
    <property type="term" value="F:L-ascorbic acid binding"/>
    <property type="evidence" value="ECO:0007669"/>
    <property type="project" value="UniProtKB-KW"/>
</dbReference>
<evidence type="ECO:0000256" key="1">
    <source>
        <dbReference type="ARBA" id="ARBA00001961"/>
    </source>
</evidence>
<dbReference type="InterPro" id="IPR006620">
    <property type="entry name" value="Pro_4_hyd_alph"/>
</dbReference>
<protein>
    <submittedName>
        <fullName evidence="8">Prolyl 4-hydroxylase subunit alpha-2</fullName>
    </submittedName>
</protein>
<evidence type="ECO:0000256" key="3">
    <source>
        <dbReference type="ARBA" id="ARBA00022896"/>
    </source>
</evidence>
<keyword evidence="2" id="KW-0479">Metal-binding</keyword>
<gene>
    <name evidence="8" type="ORF">RF11_15204</name>
</gene>
<dbReference type="Gene3D" id="2.60.120.620">
    <property type="entry name" value="q2cbj1_9rhob like domain"/>
    <property type="match status" value="1"/>
</dbReference>
<evidence type="ECO:0000313" key="9">
    <source>
        <dbReference type="Proteomes" id="UP000031668"/>
    </source>
</evidence>
<dbReference type="SMART" id="SM00702">
    <property type="entry name" value="P4Hc"/>
    <property type="match status" value="1"/>
</dbReference>
<dbReference type="InterPro" id="IPR005123">
    <property type="entry name" value="Oxoglu/Fe-dep_dioxygenase_dom"/>
</dbReference>
<evidence type="ECO:0000256" key="2">
    <source>
        <dbReference type="ARBA" id="ARBA00022723"/>
    </source>
</evidence>
<dbReference type="GO" id="GO:0004656">
    <property type="term" value="F:procollagen-proline 4-dioxygenase activity"/>
    <property type="evidence" value="ECO:0007669"/>
    <property type="project" value="TreeGrafter"/>
</dbReference>